<organism evidence="2 3">
    <name type="scientific">Nocardioides immobilis</name>
    <dbReference type="NCBI Taxonomy" id="2049295"/>
    <lineage>
        <taxon>Bacteria</taxon>
        <taxon>Bacillati</taxon>
        <taxon>Actinomycetota</taxon>
        <taxon>Actinomycetes</taxon>
        <taxon>Propionibacteriales</taxon>
        <taxon>Nocardioidaceae</taxon>
        <taxon>Nocardioides</taxon>
    </lineage>
</organism>
<dbReference type="PANTHER" id="PTHR19353">
    <property type="entry name" value="FATTY ACID DESATURASE 2"/>
    <property type="match status" value="1"/>
</dbReference>
<evidence type="ECO:0000313" key="3">
    <source>
        <dbReference type="Proteomes" id="UP000283644"/>
    </source>
</evidence>
<dbReference type="CDD" id="cd03506">
    <property type="entry name" value="Delta6-FADS-like"/>
    <property type="match status" value="1"/>
</dbReference>
<proteinExistence type="predicted"/>
<gene>
    <name evidence="2" type="ORF">D0Z08_11520</name>
</gene>
<dbReference type="GO" id="GO:0016020">
    <property type="term" value="C:membrane"/>
    <property type="evidence" value="ECO:0007669"/>
    <property type="project" value="TreeGrafter"/>
</dbReference>
<comment type="caution">
    <text evidence="2">The sequence shown here is derived from an EMBL/GenBank/DDBJ whole genome shotgun (WGS) entry which is preliminary data.</text>
</comment>
<dbReference type="EMBL" id="QXGH01000015">
    <property type="protein sequence ID" value="RHW26826.1"/>
    <property type="molecule type" value="Genomic_DNA"/>
</dbReference>
<dbReference type="GO" id="GO:0016717">
    <property type="term" value="F:oxidoreductase activity, acting on paired donors, with oxidation of a pair of donors resulting in the reduction of molecular oxygen to two molecules of water"/>
    <property type="evidence" value="ECO:0007669"/>
    <property type="project" value="TreeGrafter"/>
</dbReference>
<dbReference type="Proteomes" id="UP000283644">
    <property type="component" value="Unassembled WGS sequence"/>
</dbReference>
<evidence type="ECO:0000313" key="2">
    <source>
        <dbReference type="EMBL" id="RHW26826.1"/>
    </source>
</evidence>
<evidence type="ECO:0000259" key="1">
    <source>
        <dbReference type="Pfam" id="PF00487"/>
    </source>
</evidence>
<dbReference type="RefSeq" id="WP_118925392.1">
    <property type="nucleotide sequence ID" value="NZ_QXGH01000015.1"/>
</dbReference>
<dbReference type="Pfam" id="PF00487">
    <property type="entry name" value="FA_desaturase"/>
    <property type="match status" value="1"/>
</dbReference>
<keyword evidence="3" id="KW-1185">Reference proteome</keyword>
<reference evidence="2 3" key="1">
    <citation type="submission" date="2018-09" db="EMBL/GenBank/DDBJ databases">
        <title>Genome sequencing of Nocardioides immobilis CCTCC AB 2017083 for comparison to Nocardioides silvaticus.</title>
        <authorList>
            <person name="Li C."/>
            <person name="Wang G."/>
        </authorList>
    </citation>
    <scope>NUCLEOTIDE SEQUENCE [LARGE SCALE GENOMIC DNA]</scope>
    <source>
        <strain evidence="2 3">CCTCC AB 2017083</strain>
    </source>
</reference>
<name>A0A417Y2L5_9ACTN</name>
<dbReference type="PANTHER" id="PTHR19353:SF84">
    <property type="entry name" value="ACYL-COA DELTA-9-DESATURASE, DESB"/>
    <property type="match status" value="1"/>
</dbReference>
<dbReference type="InterPro" id="IPR012171">
    <property type="entry name" value="Fatty_acid_desaturase"/>
</dbReference>
<dbReference type="OrthoDB" id="104711at2"/>
<sequence>MSITIERPPVKTRTDTELSPKYTLTAEQLDAFGDEMDAIRQRVVADLGEEDANYIRKVVKYQRGFEVAGRVMFYIPPLWPAAVASLSVSKILDNMEIGHNVMHGQYDWMGDPALNSRMFDWDTMAPAENWKYGHNYMHHTYTNIVGKDRDVGYGILRMDEEQEWRPYYLGNPLYAFLLMTFFEWGVMLHDLEVEEVFAGRRHLWRGENAPIMRRIRKKVGKQVLKDYVVFPLLSGPFFLTTLAGNAVANLVRNVWTFNIIFCGHFPAGVATFTVEETENESRGGWYYRQLLGSANITGSKLLHVMSGNLSHQIEHHLFPDIPARRYPELSVEVQEICQRYGLQYNTGPLHKQLFSVAKKIFRLSLPTRAPKTPQSTVTETPLAA</sequence>
<feature type="domain" description="Fatty acid desaturase" evidence="1">
    <location>
        <begin position="78"/>
        <end position="346"/>
    </location>
</feature>
<dbReference type="InterPro" id="IPR005804">
    <property type="entry name" value="FA_desaturase_dom"/>
</dbReference>
<dbReference type="GO" id="GO:0006629">
    <property type="term" value="P:lipid metabolic process"/>
    <property type="evidence" value="ECO:0007669"/>
    <property type="project" value="InterPro"/>
</dbReference>
<protein>
    <submittedName>
        <fullName evidence="2">Acyl-CoA desaturase</fullName>
    </submittedName>
</protein>
<accession>A0A417Y2L5</accession>
<dbReference type="AlphaFoldDB" id="A0A417Y2L5"/>